<sequence length="135" mass="15667">MSFLRQAPVQKQQEKSTQIIALIGGATDTIFPELAHYLLYDSGAREAARGVVAIRKLEEFRSFIDFIFCEMFPQYLEPCFLYYQDKGPTLKNILTEEEIKEFDRLLITACKLATVYFNKQEGVRWSDLLELVSKK</sequence>
<evidence type="ECO:0000313" key="2">
    <source>
        <dbReference type="Proteomes" id="UP000228689"/>
    </source>
</evidence>
<protein>
    <submittedName>
        <fullName evidence="1">Uncharacterized protein</fullName>
    </submittedName>
</protein>
<reference evidence="2" key="1">
    <citation type="submission" date="2017-09" db="EMBL/GenBank/DDBJ databases">
        <title>Depth-based differentiation of microbial function through sediment-hosted aquifers and enrichment of novel symbionts in the deep terrestrial subsurface.</title>
        <authorList>
            <person name="Probst A.J."/>
            <person name="Ladd B."/>
            <person name="Jarett J.K."/>
            <person name="Geller-Mcgrath D.E."/>
            <person name="Sieber C.M.K."/>
            <person name="Emerson J.B."/>
            <person name="Anantharaman K."/>
            <person name="Thomas B.C."/>
            <person name="Malmstrom R."/>
            <person name="Stieglmeier M."/>
            <person name="Klingl A."/>
            <person name="Woyke T."/>
            <person name="Ryan C.M."/>
            <person name="Banfield J.F."/>
        </authorList>
    </citation>
    <scope>NUCLEOTIDE SEQUENCE [LARGE SCALE GENOMIC DNA]</scope>
</reference>
<gene>
    <name evidence="1" type="ORF">COY67_00205</name>
</gene>
<dbReference type="Proteomes" id="UP000228689">
    <property type="component" value="Unassembled WGS sequence"/>
</dbReference>
<evidence type="ECO:0000313" key="1">
    <source>
        <dbReference type="EMBL" id="PIY95392.1"/>
    </source>
</evidence>
<proteinExistence type="predicted"/>
<accession>A0A2M7RFU7</accession>
<organism evidence="1 2">
    <name type="scientific">Candidatus Komeilibacteria bacterium CG_4_10_14_0_8_um_filter_37_78</name>
    <dbReference type="NCBI Taxonomy" id="1974471"/>
    <lineage>
        <taxon>Bacteria</taxon>
        <taxon>Candidatus Komeiliibacteriota</taxon>
    </lineage>
</organism>
<dbReference type="EMBL" id="PFMC01000007">
    <property type="protein sequence ID" value="PIY95392.1"/>
    <property type="molecule type" value="Genomic_DNA"/>
</dbReference>
<comment type="caution">
    <text evidence="1">The sequence shown here is derived from an EMBL/GenBank/DDBJ whole genome shotgun (WGS) entry which is preliminary data.</text>
</comment>
<name>A0A2M7RFU7_9BACT</name>
<dbReference type="AlphaFoldDB" id="A0A2M7RFU7"/>